<evidence type="ECO:0000256" key="5">
    <source>
        <dbReference type="SAM" id="MobiDB-lite"/>
    </source>
</evidence>
<evidence type="ECO:0000256" key="1">
    <source>
        <dbReference type="ARBA" id="ARBA00004629"/>
    </source>
</evidence>
<evidence type="ECO:0000256" key="3">
    <source>
        <dbReference type="ARBA" id="ARBA00022838"/>
    </source>
</evidence>
<dbReference type="GO" id="GO:0007094">
    <property type="term" value="P:mitotic spindle assembly checkpoint signaling"/>
    <property type="evidence" value="ECO:0007669"/>
    <property type="project" value="InterPro"/>
</dbReference>
<dbReference type="GO" id="GO:0004672">
    <property type="term" value="F:protein kinase activity"/>
    <property type="evidence" value="ECO:0007669"/>
    <property type="project" value="InterPro"/>
</dbReference>
<feature type="region of interest" description="Disordered" evidence="5">
    <location>
        <begin position="1"/>
        <end position="42"/>
    </location>
</feature>
<feature type="region of interest" description="Disordered" evidence="5">
    <location>
        <begin position="264"/>
        <end position="283"/>
    </location>
</feature>
<accession>A0A0A9B922</accession>
<reference evidence="8" key="1">
    <citation type="submission" date="2014-09" db="EMBL/GenBank/DDBJ databases">
        <authorList>
            <person name="Magalhaes I.L.F."/>
            <person name="Oliveira U."/>
            <person name="Santos F.R."/>
            <person name="Vidigal T.H.D.A."/>
            <person name="Brescovit A.D."/>
            <person name="Santos A.J."/>
        </authorList>
    </citation>
    <scope>NUCLEOTIDE SEQUENCE</scope>
    <source>
        <tissue evidence="8">Shoot tissue taken approximately 20 cm above the soil surface</tissue>
    </source>
</reference>
<organism evidence="8">
    <name type="scientific">Arundo donax</name>
    <name type="common">Giant reed</name>
    <name type="synonym">Donax arundinaceus</name>
    <dbReference type="NCBI Taxonomy" id="35708"/>
    <lineage>
        <taxon>Eukaryota</taxon>
        <taxon>Viridiplantae</taxon>
        <taxon>Streptophyta</taxon>
        <taxon>Embryophyta</taxon>
        <taxon>Tracheophyta</taxon>
        <taxon>Spermatophyta</taxon>
        <taxon>Magnoliopsida</taxon>
        <taxon>Liliopsida</taxon>
        <taxon>Poales</taxon>
        <taxon>Poaceae</taxon>
        <taxon>PACMAD clade</taxon>
        <taxon>Arundinoideae</taxon>
        <taxon>Arundineae</taxon>
        <taxon>Arundo</taxon>
    </lineage>
</organism>
<dbReference type="GO" id="GO:0005524">
    <property type="term" value="F:ATP binding"/>
    <property type="evidence" value="ECO:0007669"/>
    <property type="project" value="InterPro"/>
</dbReference>
<dbReference type="PANTHER" id="PTHR14030">
    <property type="entry name" value="MITOTIC CHECKPOINT SERINE/THREONINE-PROTEIN KINASE BUB1"/>
    <property type="match status" value="1"/>
</dbReference>
<dbReference type="AlphaFoldDB" id="A0A0A9B922"/>
<dbReference type="InterPro" id="IPR013212">
    <property type="entry name" value="Mad3/Bub1_I"/>
</dbReference>
<feature type="compositionally biased region" description="Basic and acidic residues" evidence="5">
    <location>
        <begin position="1"/>
        <end position="12"/>
    </location>
</feature>
<name>A0A0A9B922_ARUDO</name>
<reference evidence="8" key="2">
    <citation type="journal article" date="2015" name="Data Brief">
        <title>Shoot transcriptome of the giant reed, Arundo donax.</title>
        <authorList>
            <person name="Barrero R.A."/>
            <person name="Guerrero F.D."/>
            <person name="Moolhuijzen P."/>
            <person name="Goolsby J.A."/>
            <person name="Tidwell J."/>
            <person name="Bellgard S.E."/>
            <person name="Bellgard M.I."/>
        </authorList>
    </citation>
    <scope>NUCLEOTIDE SEQUENCE</scope>
    <source>
        <tissue evidence="8">Shoot tissue taken approximately 20 cm above the soil surface</tissue>
    </source>
</reference>
<feature type="domain" description="BUB1 N-terminal" evidence="7">
    <location>
        <begin position="103"/>
        <end position="275"/>
    </location>
</feature>
<dbReference type="PANTHER" id="PTHR14030:SF4">
    <property type="entry name" value="BUB1 KINASE, ISOFORM A-RELATED"/>
    <property type="match status" value="1"/>
</dbReference>
<dbReference type="SMART" id="SM00777">
    <property type="entry name" value="Mad3_BUB1_I"/>
    <property type="match status" value="1"/>
</dbReference>
<dbReference type="PROSITE" id="PS00108">
    <property type="entry name" value="PROTEIN_KINASE_ST"/>
    <property type="match status" value="1"/>
</dbReference>
<dbReference type="Gene3D" id="1.25.40.430">
    <property type="match status" value="1"/>
</dbReference>
<dbReference type="Pfam" id="PF08311">
    <property type="entry name" value="Mad3_BUB1_I"/>
    <property type="match status" value="1"/>
</dbReference>
<dbReference type="EMBL" id="GBRH01238054">
    <property type="protein sequence ID" value="JAD59841.1"/>
    <property type="molecule type" value="Transcribed_RNA"/>
</dbReference>
<evidence type="ECO:0000259" key="6">
    <source>
        <dbReference type="PROSITE" id="PS50011"/>
    </source>
</evidence>
<keyword evidence="2" id="KW-0158">Chromosome</keyword>
<dbReference type="Pfam" id="PF00069">
    <property type="entry name" value="Pkinase"/>
    <property type="match status" value="1"/>
</dbReference>
<evidence type="ECO:0000256" key="2">
    <source>
        <dbReference type="ARBA" id="ARBA00022454"/>
    </source>
</evidence>
<feature type="domain" description="Protein kinase" evidence="6">
    <location>
        <begin position="338"/>
        <end position="641"/>
    </location>
</feature>
<dbReference type="InterPro" id="IPR008271">
    <property type="entry name" value="Ser/Thr_kinase_AS"/>
</dbReference>
<evidence type="ECO:0000313" key="8">
    <source>
        <dbReference type="EMBL" id="JAD59841.1"/>
    </source>
</evidence>
<dbReference type="PROSITE" id="PS50011">
    <property type="entry name" value="PROTEIN_KINASE_DOM"/>
    <property type="match status" value="1"/>
</dbReference>
<evidence type="ECO:0000256" key="4">
    <source>
        <dbReference type="ARBA" id="ARBA00023328"/>
    </source>
</evidence>
<keyword evidence="4" id="KW-0137">Centromere</keyword>
<comment type="subcellular location">
    <subcellularLocation>
        <location evidence="1">Chromosome</location>
        <location evidence="1">Centromere</location>
        <location evidence="1">Kinetochore</location>
    </subcellularLocation>
</comment>
<feature type="compositionally biased region" description="Low complexity" evidence="5">
    <location>
        <begin position="17"/>
        <end position="31"/>
    </location>
</feature>
<feature type="region of interest" description="Disordered" evidence="5">
    <location>
        <begin position="90"/>
        <end position="122"/>
    </location>
</feature>
<dbReference type="PROSITE" id="PS51489">
    <property type="entry name" value="BUB1_N"/>
    <property type="match status" value="1"/>
</dbReference>
<dbReference type="GO" id="GO:0051754">
    <property type="term" value="P:meiotic sister chromatid cohesion, centromeric"/>
    <property type="evidence" value="ECO:0007669"/>
    <property type="project" value="TreeGrafter"/>
</dbReference>
<dbReference type="InterPro" id="IPR011009">
    <property type="entry name" value="Kinase-like_dom_sf"/>
</dbReference>
<sequence length="641" mass="71183">MGEAGHHSETTGRRFKISLPISPSPLSSSSLRASHPRTRERSGELLVVAVSRPAGSAVARSRGIQSPGMVIMNRTPGAAAAGASCSALRRSSPRVRREAAGASCSPLPRSSPRVRRKAASPPSDPILPYLRSISKAMDDLGTGPEYDAAALDRLKLYVTECIEKYGDDYQYSTDPRLLKIYILYADATGDFPKVYKQLEERRMFLEHALLYEAYALFLFAKGQVLEADKVCGIGISRKAEPLDHLKKKHLAILKHLEKVVEEADADAHPKPSKIQKEPSVVDPWSESTRNNLLATINGDLKKFSGYHKSNKVYPGKVPLTSSQNALRNKVIELGGRKYQIKGSPGTGAFAKVYKATVDGSTEELVALKIQKPPFPWEFYIYRQLDMRISDVERPSFGYAHEVHVFADVSVLVCDYLPHGTLLDVINYHLVVNRNMDEVLCVYYTIELLHILETLHSVGIIHGDFKPDNVLVYYRSGDITEEAFISETRAEQNQGLCLVDWGRGIDLKLFPAGTEFHGDCGTSGFSCVEMQEGRTWTYQVDTYGLCAIVHMMLHGAPMSIEKVATGDGVSEYLPKQPFKRYWNVELWQSLFSTLLNAPSCGSDVTALRSLRASFREYICSNKRLVGKLNQQLAKQKASLCSS</sequence>
<proteinExistence type="predicted"/>
<keyword evidence="3" id="KW-0995">Kinetochore</keyword>
<evidence type="ECO:0008006" key="9">
    <source>
        <dbReference type="Google" id="ProtNLM"/>
    </source>
</evidence>
<dbReference type="SUPFAM" id="SSF56112">
    <property type="entry name" value="Protein kinase-like (PK-like)"/>
    <property type="match status" value="1"/>
</dbReference>
<evidence type="ECO:0000259" key="7">
    <source>
        <dbReference type="PROSITE" id="PS51489"/>
    </source>
</evidence>
<dbReference type="Gene3D" id="1.10.510.10">
    <property type="entry name" value="Transferase(Phosphotransferase) domain 1"/>
    <property type="match status" value="1"/>
</dbReference>
<dbReference type="InterPro" id="IPR000719">
    <property type="entry name" value="Prot_kinase_dom"/>
</dbReference>
<dbReference type="InterPro" id="IPR015661">
    <property type="entry name" value="Bub1/Mad3"/>
</dbReference>
<protein>
    <recommendedName>
        <fullName evidence="9">Protein kinase domain-containing protein</fullName>
    </recommendedName>
</protein>
<dbReference type="SMART" id="SM00220">
    <property type="entry name" value="S_TKc"/>
    <property type="match status" value="1"/>
</dbReference>
<dbReference type="GO" id="GO:0032991">
    <property type="term" value="C:protein-containing complex"/>
    <property type="evidence" value="ECO:0007669"/>
    <property type="project" value="UniProtKB-ARBA"/>
</dbReference>
<dbReference type="GO" id="GO:0000776">
    <property type="term" value="C:kinetochore"/>
    <property type="evidence" value="ECO:0007669"/>
    <property type="project" value="UniProtKB-KW"/>
</dbReference>